<keyword evidence="7 12" id="KW-0560">Oxidoreductase</keyword>
<evidence type="ECO:0000256" key="10">
    <source>
        <dbReference type="ARBA" id="ARBA00034478"/>
    </source>
</evidence>
<evidence type="ECO:0000256" key="8">
    <source>
        <dbReference type="ARBA" id="ARBA00023027"/>
    </source>
</evidence>
<evidence type="ECO:0000256" key="11">
    <source>
        <dbReference type="ARBA" id="ARBA00034529"/>
    </source>
</evidence>
<evidence type="ECO:0000256" key="7">
    <source>
        <dbReference type="ARBA" id="ARBA00023002"/>
    </source>
</evidence>
<dbReference type="GO" id="GO:0106312">
    <property type="term" value="F:methylenetetrahydrofolate reductase (NADH) activity"/>
    <property type="evidence" value="ECO:0007669"/>
    <property type="project" value="UniProtKB-EC"/>
</dbReference>
<dbReference type="NCBIfam" id="TIGR00676">
    <property type="entry name" value="fadh2"/>
    <property type="match status" value="1"/>
</dbReference>
<keyword evidence="6" id="KW-0274">FAD</keyword>
<keyword evidence="8" id="KW-0520">NAD</keyword>
<comment type="pathway">
    <text evidence="2">One-carbon metabolism; tetrahydrofolate interconversion.</text>
</comment>
<evidence type="ECO:0000256" key="5">
    <source>
        <dbReference type="ARBA" id="ARBA00022630"/>
    </source>
</evidence>
<dbReference type="CDD" id="cd00537">
    <property type="entry name" value="MTHFR"/>
    <property type="match status" value="1"/>
</dbReference>
<evidence type="ECO:0000313" key="12">
    <source>
        <dbReference type="EMBL" id="VAW29538.1"/>
    </source>
</evidence>
<name>A0A3B0UG11_9ZZZZ</name>
<evidence type="ECO:0000256" key="9">
    <source>
        <dbReference type="ARBA" id="ARBA00023167"/>
    </source>
</evidence>
<proteinExistence type="inferred from homology"/>
<dbReference type="GO" id="GO:0035999">
    <property type="term" value="P:tetrahydrofolate interconversion"/>
    <property type="evidence" value="ECO:0007669"/>
    <property type="project" value="UniProtKB-UniPathway"/>
</dbReference>
<evidence type="ECO:0000256" key="6">
    <source>
        <dbReference type="ARBA" id="ARBA00022827"/>
    </source>
</evidence>
<dbReference type="GO" id="GO:0009086">
    <property type="term" value="P:methionine biosynthetic process"/>
    <property type="evidence" value="ECO:0007669"/>
    <property type="project" value="UniProtKB-KW"/>
</dbReference>
<evidence type="ECO:0000256" key="3">
    <source>
        <dbReference type="ARBA" id="ARBA00006743"/>
    </source>
</evidence>
<dbReference type="EMBL" id="UOET01000378">
    <property type="protein sequence ID" value="VAW29538.1"/>
    <property type="molecule type" value="Genomic_DNA"/>
</dbReference>
<protein>
    <recommendedName>
        <fullName evidence="11">methylenetetrahydrofolate reductase (NADH)</fullName>
        <ecNumber evidence="11">1.5.1.54</ecNumber>
    </recommendedName>
</protein>
<dbReference type="GO" id="GO:0005829">
    <property type="term" value="C:cytosol"/>
    <property type="evidence" value="ECO:0007669"/>
    <property type="project" value="InterPro"/>
</dbReference>
<keyword evidence="9" id="KW-0486">Methionine biosynthesis</keyword>
<dbReference type="AlphaFoldDB" id="A0A3B0UG11"/>
<dbReference type="InterPro" id="IPR003171">
    <property type="entry name" value="Mehydrof_redctse-like"/>
</dbReference>
<dbReference type="Gene3D" id="3.20.20.220">
    <property type="match status" value="1"/>
</dbReference>
<comment type="similarity">
    <text evidence="3">Belongs to the methylenetetrahydrofolate reductase family.</text>
</comment>
<comment type="pathway">
    <text evidence="10">Amino-acid biosynthesis; L-methionine biosynthesis via de novo pathway.</text>
</comment>
<dbReference type="FunFam" id="3.20.20.220:FF:000015">
    <property type="entry name" value="Methylenetetrahydrofolate reductase"/>
    <property type="match status" value="1"/>
</dbReference>
<sequence length="320" mass="36093">MNEPKVTEHIAGSDKALFSFELLPPLKGQDFSAIQKTIDPLIEFNPAFVNITYHQQEVVYDTLENGLMKKRIVRKRPGTVGISAAIKYRYGIPVVPHIICGGFTREETENALIDLNFLGIKNLLVVRGDPPMGMKTFVPEPEGNAHSLDLVKQIARLNKGEYLEKDMKNYRSTDFCIGVAGYPEKHSESPNLESDLHFLKKKVEAGAEYIVTQMFFDNQKYFDFVKNCRAKGIEVPIIPGLKPVTTKSQMISLPQTFHVDLPEALVKEILKCKDNKDVRRVGVEWAIEQSKGLLKFGVPGLHFYTMGKADNIREIAKDIL</sequence>
<gene>
    <name evidence="12" type="ORF">MNBD_BACTEROID07-931</name>
</gene>
<keyword evidence="5" id="KW-0285">Flavoprotein</keyword>
<dbReference type="UniPathway" id="UPA00193"/>
<evidence type="ECO:0000256" key="1">
    <source>
        <dbReference type="ARBA" id="ARBA00001974"/>
    </source>
</evidence>
<accession>A0A3B0UG11</accession>
<evidence type="ECO:0000256" key="4">
    <source>
        <dbReference type="ARBA" id="ARBA00022605"/>
    </source>
</evidence>
<dbReference type="Pfam" id="PF02219">
    <property type="entry name" value="MTHFR"/>
    <property type="match status" value="1"/>
</dbReference>
<dbReference type="GO" id="GO:0071949">
    <property type="term" value="F:FAD binding"/>
    <property type="evidence" value="ECO:0007669"/>
    <property type="project" value="TreeGrafter"/>
</dbReference>
<organism evidence="12">
    <name type="scientific">hydrothermal vent metagenome</name>
    <dbReference type="NCBI Taxonomy" id="652676"/>
    <lineage>
        <taxon>unclassified sequences</taxon>
        <taxon>metagenomes</taxon>
        <taxon>ecological metagenomes</taxon>
    </lineage>
</organism>
<dbReference type="EC" id="1.5.1.54" evidence="11"/>
<dbReference type="InterPro" id="IPR029041">
    <property type="entry name" value="FAD-linked_oxidoreductase-like"/>
</dbReference>
<comment type="cofactor">
    <cofactor evidence="1">
        <name>FAD</name>
        <dbReference type="ChEBI" id="CHEBI:57692"/>
    </cofactor>
</comment>
<dbReference type="SUPFAM" id="SSF51730">
    <property type="entry name" value="FAD-linked oxidoreductase"/>
    <property type="match status" value="1"/>
</dbReference>
<reference evidence="12" key="1">
    <citation type="submission" date="2018-06" db="EMBL/GenBank/DDBJ databases">
        <authorList>
            <person name="Zhirakovskaya E."/>
        </authorList>
    </citation>
    <scope>NUCLEOTIDE SEQUENCE</scope>
</reference>
<dbReference type="PANTHER" id="PTHR45754">
    <property type="entry name" value="METHYLENETETRAHYDROFOLATE REDUCTASE"/>
    <property type="match status" value="1"/>
</dbReference>
<dbReference type="PANTHER" id="PTHR45754:SF3">
    <property type="entry name" value="METHYLENETETRAHYDROFOLATE REDUCTASE (NADPH)"/>
    <property type="match status" value="1"/>
</dbReference>
<keyword evidence="4" id="KW-0028">Amino-acid biosynthesis</keyword>
<dbReference type="InterPro" id="IPR004620">
    <property type="entry name" value="MTHF_reductase_bac"/>
</dbReference>
<evidence type="ECO:0000256" key="2">
    <source>
        <dbReference type="ARBA" id="ARBA00004777"/>
    </source>
</evidence>